<organism evidence="4 5">
    <name type="scientific">Symbiodinium microadriaticum</name>
    <name type="common">Dinoflagellate</name>
    <name type="synonym">Zooxanthella microadriatica</name>
    <dbReference type="NCBI Taxonomy" id="2951"/>
    <lineage>
        <taxon>Eukaryota</taxon>
        <taxon>Sar</taxon>
        <taxon>Alveolata</taxon>
        <taxon>Dinophyceae</taxon>
        <taxon>Suessiales</taxon>
        <taxon>Symbiodiniaceae</taxon>
        <taxon>Symbiodinium</taxon>
    </lineage>
</organism>
<feature type="compositionally biased region" description="Basic and acidic residues" evidence="2">
    <location>
        <begin position="956"/>
        <end position="966"/>
    </location>
</feature>
<dbReference type="AlphaFoldDB" id="A0A1Q9CP36"/>
<dbReference type="Proteomes" id="UP000186817">
    <property type="component" value="Unassembled WGS sequence"/>
</dbReference>
<gene>
    <name evidence="4" type="ORF">AK812_SmicGene34430</name>
</gene>
<feature type="compositionally biased region" description="Basic and acidic residues" evidence="2">
    <location>
        <begin position="172"/>
        <end position="190"/>
    </location>
</feature>
<evidence type="ECO:0000259" key="3">
    <source>
        <dbReference type="Pfam" id="PF08241"/>
    </source>
</evidence>
<name>A0A1Q9CP36_SYMMI</name>
<feature type="region of interest" description="Disordered" evidence="2">
    <location>
        <begin position="1"/>
        <end position="30"/>
    </location>
</feature>
<feature type="domain" description="Methyltransferase type 11" evidence="3">
    <location>
        <begin position="564"/>
        <end position="656"/>
    </location>
</feature>
<dbReference type="EMBL" id="LSRX01001025">
    <property type="protein sequence ID" value="OLP84655.1"/>
    <property type="molecule type" value="Genomic_DNA"/>
</dbReference>
<evidence type="ECO:0000313" key="4">
    <source>
        <dbReference type="EMBL" id="OLP84655.1"/>
    </source>
</evidence>
<keyword evidence="5" id="KW-1185">Reference proteome</keyword>
<comment type="caution">
    <text evidence="4">The sequence shown here is derived from an EMBL/GenBank/DDBJ whole genome shotgun (WGS) entry which is preliminary data.</text>
</comment>
<protein>
    <recommendedName>
        <fullName evidence="3">Methyltransferase type 11 domain-containing protein</fullName>
    </recommendedName>
</protein>
<accession>A0A1Q9CP36</accession>
<feature type="compositionally biased region" description="Basic and acidic residues" evidence="2">
    <location>
        <begin position="1"/>
        <end position="18"/>
    </location>
</feature>
<dbReference type="Gene3D" id="3.40.50.150">
    <property type="entry name" value="Vaccinia Virus protein VP39"/>
    <property type="match status" value="1"/>
</dbReference>
<dbReference type="CDD" id="cd02440">
    <property type="entry name" value="AdoMet_MTases"/>
    <property type="match status" value="1"/>
</dbReference>
<feature type="coiled-coil region" evidence="1">
    <location>
        <begin position="739"/>
        <end position="777"/>
    </location>
</feature>
<feature type="compositionally biased region" description="Basic and acidic residues" evidence="2">
    <location>
        <begin position="200"/>
        <end position="212"/>
    </location>
</feature>
<evidence type="ECO:0000313" key="5">
    <source>
        <dbReference type="Proteomes" id="UP000186817"/>
    </source>
</evidence>
<feature type="region of interest" description="Disordered" evidence="2">
    <location>
        <begin position="956"/>
        <end position="999"/>
    </location>
</feature>
<reference evidence="4 5" key="1">
    <citation type="submission" date="2016-02" db="EMBL/GenBank/DDBJ databases">
        <title>Genome analysis of coral dinoflagellate symbionts highlights evolutionary adaptations to a symbiotic lifestyle.</title>
        <authorList>
            <person name="Aranda M."/>
            <person name="Li Y."/>
            <person name="Liew Y.J."/>
            <person name="Baumgarten S."/>
            <person name="Simakov O."/>
            <person name="Wilson M."/>
            <person name="Piel J."/>
            <person name="Ashoor H."/>
            <person name="Bougouffa S."/>
            <person name="Bajic V.B."/>
            <person name="Ryu T."/>
            <person name="Ravasi T."/>
            <person name="Bayer T."/>
            <person name="Micklem G."/>
            <person name="Kim H."/>
            <person name="Bhak J."/>
            <person name="Lajeunesse T.C."/>
            <person name="Voolstra C.R."/>
        </authorList>
    </citation>
    <scope>NUCLEOTIDE SEQUENCE [LARGE SCALE GENOMIC DNA]</scope>
    <source>
        <strain evidence="4 5">CCMP2467</strain>
    </source>
</reference>
<feature type="compositionally biased region" description="Basic residues" evidence="2">
    <location>
        <begin position="979"/>
        <end position="990"/>
    </location>
</feature>
<dbReference type="Pfam" id="PF08241">
    <property type="entry name" value="Methyltransf_11"/>
    <property type="match status" value="1"/>
</dbReference>
<dbReference type="InterPro" id="IPR013216">
    <property type="entry name" value="Methyltransf_11"/>
</dbReference>
<dbReference type="OrthoDB" id="445277at2759"/>
<dbReference type="InterPro" id="IPR029063">
    <property type="entry name" value="SAM-dependent_MTases_sf"/>
</dbReference>
<dbReference type="GO" id="GO:0008757">
    <property type="term" value="F:S-adenosylmethionine-dependent methyltransferase activity"/>
    <property type="evidence" value="ECO:0007669"/>
    <property type="project" value="InterPro"/>
</dbReference>
<proteinExistence type="predicted"/>
<evidence type="ECO:0000256" key="2">
    <source>
        <dbReference type="SAM" id="MobiDB-lite"/>
    </source>
</evidence>
<feature type="compositionally biased region" description="Low complexity" evidence="2">
    <location>
        <begin position="967"/>
        <end position="978"/>
    </location>
</feature>
<keyword evidence="1" id="KW-0175">Coiled coil</keyword>
<feature type="region of interest" description="Disordered" evidence="2">
    <location>
        <begin position="158"/>
        <end position="228"/>
    </location>
</feature>
<evidence type="ECO:0000256" key="1">
    <source>
        <dbReference type="SAM" id="Coils"/>
    </source>
</evidence>
<dbReference type="SUPFAM" id="SSF53335">
    <property type="entry name" value="S-adenosyl-L-methionine-dependent methyltransferases"/>
    <property type="match status" value="1"/>
</dbReference>
<sequence>MFARSKELANRSANEGRRPRSTSQLQRPRERALSPLYQGCWAMQNAAKYLSQSPADSEGVSIIPVHGWPWADEAMSRFIRSHEEIAAARNEARRAAKTGAGAGFTEAEMEAASWARRLPEVQLQIARKTNGEKRSLNTKGADLRGLVRSNSLRGGAVAVAQENPEPLVPDSAGKKLGKEKTKKEKKEKKSHEKNKKKKEKKEAGQGIEKGDDALAQTPATGLGPQGTGETSWAEFLRLTCRHCELAATCAPAQDLLDFVKRAWQHLQSCKKLTCWPGLQAVSTVHKQFFVAGVIQEEHLLPDCLPSWQTERERDALSPLARQRIRFWRPLFPFPLLASQQLLYSQLDPAGPESLCSLPDGGMYISRRFIPRADLSSSLCAVRRSDMQLLTACRNRRDRGGDLFRRVLSPVHANQLRLGSFAAVSWSQKREEVQRADRKLAGGKCLNHINETCVSPDSSGFDLRRPFLPPSQVRNFDLIRRRERFYSLQCPVTVDEGNASVWWGWADDSAGQADDDDMQKYRTRSSDGGCQSQTGAWGADLQDALKCVLVVVAERFGFQPGELLLDWGSGCGFTMSWAKAYYDVDSLGIEVTPAAAWAARYSLGLSCLADGRKLQWVPDGLFDYVFSYAALLHLNFEEQCEVAHQLLQKLRLGGKAFLGWNRANKVGPWEWYDCFWPEIGSSVELEVLEEATLFSEDPSVITDQHRFAWDFPSYAVLLKRASCDLVSSEVGLLEAKSLEMKKRRKIAKEMRREQRRLKREERERFRQEQEELEAAFQDDPGLQDAIDNLIQVVQQERPVQAEAPDTDEAEGQAPFRSLEELVAQLDELEKSEAGVTKPVSAPHDPLNPLNAAYDMRAYEMLRKLRLDEEHQMSQVAADEPEWDHLGYLRRSPSPCRLRTNGTMWPTRKGAWRSRAGGVYLPPEAGEVERRGSASLSPAKWMYPEEFNRPFKEARRSPSYNRYDREEISSTSSSSSSSTVPKRRRKKRRLRSSSHESRPSPELDLHAVVNLRLKAETRLVPAERCRALYSVTNVLWLRGMVSPWLVVRCRALRRDAESRKKTGEMV</sequence>